<dbReference type="AlphaFoldDB" id="A0A1U7CXC4"/>
<accession>A0A1U7CXC4</accession>
<dbReference type="STRING" id="1387353.BSF38_05105"/>
<evidence type="ECO:0000256" key="1">
    <source>
        <dbReference type="SAM" id="MobiDB-lite"/>
    </source>
</evidence>
<gene>
    <name evidence="2" type="ORF">BSF38_05105</name>
</gene>
<sequence length="149" mass="16370">MRPSLNTYMGARMGKPYIDEDGNEWYAVRAVQSFLLGRQIVRPDDCLALSRTQYLYYIKGGIVADDDYLERQAKAEAELLARLELQAAEALALESQRQAKAEKKAAAKLAKIEAESSKSEPVVEAPAPPPISDEEVRAQLAELSMGLGA</sequence>
<evidence type="ECO:0000313" key="2">
    <source>
        <dbReference type="EMBL" id="APW63533.1"/>
    </source>
</evidence>
<dbReference type="KEGG" id="pbor:BSF38_05105"/>
<proteinExistence type="predicted"/>
<dbReference type="EMBL" id="CP019082">
    <property type="protein sequence ID" value="APW63533.1"/>
    <property type="molecule type" value="Genomic_DNA"/>
</dbReference>
<evidence type="ECO:0000313" key="3">
    <source>
        <dbReference type="Proteomes" id="UP000186309"/>
    </source>
</evidence>
<keyword evidence="3" id="KW-1185">Reference proteome</keyword>
<feature type="region of interest" description="Disordered" evidence="1">
    <location>
        <begin position="112"/>
        <end position="134"/>
    </location>
</feature>
<reference evidence="3" key="1">
    <citation type="submission" date="2016-12" db="EMBL/GenBank/DDBJ databases">
        <title>Comparative genomics of four Isosphaeraceae planctomycetes: a common pool of plasmids and glycoside hydrolase genes.</title>
        <authorList>
            <person name="Ivanova A."/>
        </authorList>
    </citation>
    <scope>NUCLEOTIDE SEQUENCE [LARGE SCALE GENOMIC DNA]</scope>
    <source>
        <strain evidence="3">PX4</strain>
    </source>
</reference>
<protein>
    <submittedName>
        <fullName evidence="2">Uncharacterized protein</fullName>
    </submittedName>
</protein>
<name>A0A1U7CXC4_9BACT</name>
<dbReference type="Proteomes" id="UP000186309">
    <property type="component" value="Chromosome"/>
</dbReference>
<organism evidence="2 3">
    <name type="scientific">Paludisphaera borealis</name>
    <dbReference type="NCBI Taxonomy" id="1387353"/>
    <lineage>
        <taxon>Bacteria</taxon>
        <taxon>Pseudomonadati</taxon>
        <taxon>Planctomycetota</taxon>
        <taxon>Planctomycetia</taxon>
        <taxon>Isosphaerales</taxon>
        <taxon>Isosphaeraceae</taxon>
        <taxon>Paludisphaera</taxon>
    </lineage>
</organism>